<evidence type="ECO:0000313" key="5">
    <source>
        <dbReference type="EMBL" id="JAB79876.1"/>
    </source>
</evidence>
<protein>
    <submittedName>
        <fullName evidence="5">Putative tnf receptor-associated factor 4a</fullName>
    </submittedName>
</protein>
<dbReference type="PROSITE" id="PS50089">
    <property type="entry name" value="ZF_RING_2"/>
    <property type="match status" value="1"/>
</dbReference>
<dbReference type="GO" id="GO:0005164">
    <property type="term" value="F:tumor necrosis factor receptor binding"/>
    <property type="evidence" value="ECO:0007669"/>
    <property type="project" value="TreeGrafter"/>
</dbReference>
<evidence type="ECO:0000256" key="3">
    <source>
        <dbReference type="PROSITE-ProRule" id="PRU00175"/>
    </source>
</evidence>
<dbReference type="AlphaFoldDB" id="V5IHP2"/>
<keyword evidence="5" id="KW-0675">Receptor</keyword>
<dbReference type="InterPro" id="IPR008974">
    <property type="entry name" value="TRAF-like"/>
</dbReference>
<proteinExistence type="evidence at transcript level"/>
<evidence type="ECO:0000256" key="2">
    <source>
        <dbReference type="ARBA" id="ARBA00022833"/>
    </source>
</evidence>
<keyword evidence="1 3" id="KW-0863">Zinc-finger</keyword>
<dbReference type="PANTHER" id="PTHR10131:SF138">
    <property type="entry name" value="RE66324P"/>
    <property type="match status" value="1"/>
</dbReference>
<evidence type="ECO:0000259" key="4">
    <source>
        <dbReference type="PROSITE" id="PS50089"/>
    </source>
</evidence>
<name>V5IHP2_IXORI</name>
<dbReference type="GO" id="GO:0009898">
    <property type="term" value="C:cytoplasmic side of plasma membrane"/>
    <property type="evidence" value="ECO:0007669"/>
    <property type="project" value="TreeGrafter"/>
</dbReference>
<dbReference type="InterPro" id="IPR049342">
    <property type="entry name" value="TRAF1-6_MATH_dom"/>
</dbReference>
<dbReference type="EMBL" id="GANP01004592">
    <property type="protein sequence ID" value="JAB79876.1"/>
    <property type="molecule type" value="mRNA"/>
</dbReference>
<dbReference type="Pfam" id="PF21355">
    <property type="entry name" value="TRAF-mep_MATH"/>
    <property type="match status" value="1"/>
</dbReference>
<organism evidence="5">
    <name type="scientific">Ixodes ricinus</name>
    <name type="common">Common tick</name>
    <name type="synonym">Acarus ricinus</name>
    <dbReference type="NCBI Taxonomy" id="34613"/>
    <lineage>
        <taxon>Eukaryota</taxon>
        <taxon>Metazoa</taxon>
        <taxon>Ecdysozoa</taxon>
        <taxon>Arthropoda</taxon>
        <taxon>Chelicerata</taxon>
        <taxon>Arachnida</taxon>
        <taxon>Acari</taxon>
        <taxon>Parasitiformes</taxon>
        <taxon>Ixodida</taxon>
        <taxon>Ixodoidea</taxon>
        <taxon>Ixodidae</taxon>
        <taxon>Ixodinae</taxon>
        <taxon>Ixodes</taxon>
    </lineage>
</organism>
<dbReference type="GO" id="GO:0043122">
    <property type="term" value="P:regulation of canonical NF-kappaB signal transduction"/>
    <property type="evidence" value="ECO:0007669"/>
    <property type="project" value="TreeGrafter"/>
</dbReference>
<dbReference type="InterPro" id="IPR001841">
    <property type="entry name" value="Znf_RING"/>
</dbReference>
<dbReference type="GO" id="GO:0008270">
    <property type="term" value="F:zinc ion binding"/>
    <property type="evidence" value="ECO:0007669"/>
    <property type="project" value="UniProtKB-KW"/>
</dbReference>
<feature type="domain" description="RING-type" evidence="4">
    <location>
        <begin position="30"/>
        <end position="68"/>
    </location>
</feature>
<keyword evidence="2" id="KW-0862">Zinc</keyword>
<accession>V5IHP2</accession>
<reference evidence="5" key="1">
    <citation type="journal article" date="2015" name="Sci. Rep.">
        <title>Tissue- and time-dependent transcription in Ixodes ricinus salivary glands and midguts when blood feeding on the vertebrate host.</title>
        <authorList>
            <person name="Kotsyfakis M."/>
            <person name="Schwarz A."/>
            <person name="Erhart J."/>
            <person name="Ribeiro J.M."/>
        </authorList>
    </citation>
    <scope>NUCLEOTIDE SEQUENCE</scope>
    <source>
        <tissue evidence="5">Salivary gland and midgut</tissue>
    </source>
</reference>
<dbReference type="SUPFAM" id="SSF57850">
    <property type="entry name" value="RING/U-box"/>
    <property type="match status" value="1"/>
</dbReference>
<keyword evidence="1 3" id="KW-0479">Metal-binding</keyword>
<dbReference type="InterPro" id="IPR013083">
    <property type="entry name" value="Znf_RING/FYVE/PHD"/>
</dbReference>
<dbReference type="PANTHER" id="PTHR10131">
    <property type="entry name" value="TNF RECEPTOR ASSOCIATED FACTOR"/>
    <property type="match status" value="1"/>
</dbReference>
<dbReference type="SUPFAM" id="SSF49599">
    <property type="entry name" value="TRAF domain-like"/>
    <property type="match status" value="1"/>
</dbReference>
<dbReference type="Gene3D" id="2.60.210.10">
    <property type="entry name" value="Apoptosis, Tumor Necrosis Factor Receptor Associated Protein 2, Chain A"/>
    <property type="match status" value="1"/>
</dbReference>
<sequence length="416" mass="46661">MRSFCVSGFSDALDWRPILFQEPAIVYSACALCGLVSLKAIRLFCGHTLCNECHEECSRQGSTCPLDEKSFGDDDCTRLDLSEGFLAKRRAVCWNKSNGCNFEGPVGSLLKHYIECAFHVVSCPKCEVSVLRSEIVGHCKRGCHVPAIGPVVDTDRRAAQGYDSIEQTSEEVKEALGKLSDDLCCLQTTLNKWWEDAREAERRSKEQLEALSATLVEHLSRLHIEGPSLAEGGLSDVAGEVEEGCQAGNLSAHVEYPLHAIESTCQGLGPDYQEKEFRWCLKGFAALMARARKRFVLPESPKHYLSGYLVSIKCELRNYSDAIWLAFYLKIYPGAYDSMLQWPFSKTVTIGVIHSTDESLRCLDRVEMSERNGNALERPEQNSYKCSRPLWNYSLEYLEYFGLVECDTGHVCLEVV</sequence>
<dbReference type="Gene3D" id="3.30.40.10">
    <property type="entry name" value="Zinc/RING finger domain, C3HC4 (zinc finger)"/>
    <property type="match status" value="2"/>
</dbReference>
<evidence type="ECO:0000256" key="1">
    <source>
        <dbReference type="ARBA" id="ARBA00022771"/>
    </source>
</evidence>